<dbReference type="Gene3D" id="2.60.40.10">
    <property type="entry name" value="Immunoglobulins"/>
    <property type="match status" value="1"/>
</dbReference>
<evidence type="ECO:0000313" key="12">
    <source>
        <dbReference type="Ensembl" id="ENSTRUP00000053611.2"/>
    </source>
</evidence>
<evidence type="ECO:0000256" key="7">
    <source>
        <dbReference type="ARBA" id="ARBA00023157"/>
    </source>
</evidence>
<dbReference type="GO" id="GO:0042130">
    <property type="term" value="P:negative regulation of T cell proliferation"/>
    <property type="evidence" value="ECO:0007669"/>
    <property type="project" value="TreeGrafter"/>
</dbReference>
<dbReference type="GO" id="GO:0042102">
    <property type="term" value="P:positive regulation of T cell proliferation"/>
    <property type="evidence" value="ECO:0007669"/>
    <property type="project" value="TreeGrafter"/>
</dbReference>
<dbReference type="InterPro" id="IPR036179">
    <property type="entry name" value="Ig-like_dom_sf"/>
</dbReference>
<dbReference type="GO" id="GO:0071222">
    <property type="term" value="P:cellular response to lipopolysaccharide"/>
    <property type="evidence" value="ECO:0007669"/>
    <property type="project" value="TreeGrafter"/>
</dbReference>
<dbReference type="InterPro" id="IPR003599">
    <property type="entry name" value="Ig_sub"/>
</dbReference>
<keyword evidence="4" id="KW-0732">Signal</keyword>
<organism evidence="12 13">
    <name type="scientific">Takifugu rubripes</name>
    <name type="common">Japanese pufferfish</name>
    <name type="synonym">Fugu rubripes</name>
    <dbReference type="NCBI Taxonomy" id="31033"/>
    <lineage>
        <taxon>Eukaryota</taxon>
        <taxon>Metazoa</taxon>
        <taxon>Chordata</taxon>
        <taxon>Craniata</taxon>
        <taxon>Vertebrata</taxon>
        <taxon>Euteleostomi</taxon>
        <taxon>Actinopterygii</taxon>
        <taxon>Neopterygii</taxon>
        <taxon>Teleostei</taxon>
        <taxon>Neoteleostei</taxon>
        <taxon>Acanthomorphata</taxon>
        <taxon>Eupercaria</taxon>
        <taxon>Tetraodontiformes</taxon>
        <taxon>Tetradontoidea</taxon>
        <taxon>Tetraodontidae</taxon>
        <taxon>Takifugu</taxon>
    </lineage>
</organism>
<evidence type="ECO:0000256" key="5">
    <source>
        <dbReference type="ARBA" id="ARBA00022989"/>
    </source>
</evidence>
<dbReference type="InterPro" id="IPR013783">
    <property type="entry name" value="Ig-like_fold"/>
</dbReference>
<keyword evidence="5" id="KW-1133">Transmembrane helix</keyword>
<sequence>ASWWVSSVCFCVPATVINVEEGQNFILECFWPNKDLTFNLFDWKQDGDVEVFMYDAGVHYNNGRSGQDPRFQGRVSHFPEALKDGNASIQIRSAKVKDSGTYTCYFPRADPKRSTKIEVQVFPQVTLAVKELRMVFLFLHRQTDEIV</sequence>
<reference evidence="12" key="3">
    <citation type="submission" date="2025-09" db="UniProtKB">
        <authorList>
            <consortium name="Ensembl"/>
        </authorList>
    </citation>
    <scope>IDENTIFICATION</scope>
</reference>
<keyword evidence="8" id="KW-0675">Receptor</keyword>
<evidence type="ECO:0000256" key="2">
    <source>
        <dbReference type="ARBA" id="ARBA00022475"/>
    </source>
</evidence>
<dbReference type="Ensembl" id="ENSTRUT00000049811.2">
    <property type="protein sequence ID" value="ENSTRUP00000053611.2"/>
    <property type="gene ID" value="ENSTRUG00000025339.2"/>
</dbReference>
<evidence type="ECO:0000256" key="10">
    <source>
        <dbReference type="ARBA" id="ARBA00023319"/>
    </source>
</evidence>
<dbReference type="Proteomes" id="UP000005226">
    <property type="component" value="Chromosome 19"/>
</dbReference>
<keyword evidence="6" id="KW-0472">Membrane</keyword>
<dbReference type="SUPFAM" id="SSF48726">
    <property type="entry name" value="Immunoglobulin"/>
    <property type="match status" value="1"/>
</dbReference>
<dbReference type="GeneTree" id="ENSGT01030000236452"/>
<keyword evidence="13" id="KW-1185">Reference proteome</keyword>
<dbReference type="Pfam" id="PF07686">
    <property type="entry name" value="V-set"/>
    <property type="match status" value="1"/>
</dbReference>
<proteinExistence type="predicted"/>
<name>A0A3B5KC75_TAKRU</name>
<dbReference type="InterPro" id="IPR051713">
    <property type="entry name" value="T-cell_Activation_Regulation"/>
</dbReference>
<dbReference type="PROSITE" id="PS50835">
    <property type="entry name" value="IG_LIKE"/>
    <property type="match status" value="1"/>
</dbReference>
<dbReference type="InParanoid" id="A0A3B5KC75"/>
<dbReference type="InterPro" id="IPR007110">
    <property type="entry name" value="Ig-like_dom"/>
</dbReference>
<protein>
    <recommendedName>
        <fullName evidence="11">Ig-like domain-containing protein</fullName>
    </recommendedName>
</protein>
<keyword evidence="10" id="KW-0393">Immunoglobulin domain</keyword>
<dbReference type="SMART" id="SM00409">
    <property type="entry name" value="IG"/>
    <property type="match status" value="1"/>
</dbReference>
<dbReference type="InterPro" id="IPR013106">
    <property type="entry name" value="Ig_V-set"/>
</dbReference>
<dbReference type="PANTHER" id="PTHR25466:SF9">
    <property type="entry name" value="FIBRONECTIN TYPE-III DOMAIN-CONTAINING PROTEIN"/>
    <property type="match status" value="1"/>
</dbReference>
<dbReference type="GO" id="GO:0007166">
    <property type="term" value="P:cell surface receptor signaling pathway"/>
    <property type="evidence" value="ECO:0007669"/>
    <property type="project" value="TreeGrafter"/>
</dbReference>
<reference evidence="12 13" key="1">
    <citation type="journal article" date="2011" name="Genome Biol. Evol.">
        <title>Integration of the genetic map and genome assembly of fugu facilitates insights into distinct features of genome evolution in teleosts and mammals.</title>
        <authorList>
            <person name="Kai W."/>
            <person name="Kikuchi K."/>
            <person name="Tohari S."/>
            <person name="Chew A.K."/>
            <person name="Tay A."/>
            <person name="Fujiwara A."/>
            <person name="Hosoya S."/>
            <person name="Suetake H."/>
            <person name="Naruse K."/>
            <person name="Brenner S."/>
            <person name="Suzuki Y."/>
            <person name="Venkatesh B."/>
        </authorList>
    </citation>
    <scope>NUCLEOTIDE SEQUENCE [LARGE SCALE GENOMIC DNA]</scope>
</reference>
<dbReference type="OMA" id="QNFILEC"/>
<comment type="subcellular location">
    <subcellularLocation>
        <location evidence="1">Cell membrane</location>
        <topology evidence="1">Single-pass type I membrane protein</topology>
    </subcellularLocation>
</comment>
<feature type="domain" description="Ig-like" evidence="11">
    <location>
        <begin position="19"/>
        <end position="120"/>
    </location>
</feature>
<evidence type="ECO:0000256" key="9">
    <source>
        <dbReference type="ARBA" id="ARBA00023180"/>
    </source>
</evidence>
<evidence type="ECO:0000256" key="6">
    <source>
        <dbReference type="ARBA" id="ARBA00023136"/>
    </source>
</evidence>
<keyword evidence="7" id="KW-1015">Disulfide bond</keyword>
<dbReference type="PANTHER" id="PTHR25466">
    <property type="entry name" value="T-LYMPHOCYTE ACTIVATION ANTIGEN"/>
    <property type="match status" value="1"/>
</dbReference>
<evidence type="ECO:0000259" key="11">
    <source>
        <dbReference type="PROSITE" id="PS50835"/>
    </source>
</evidence>
<dbReference type="AlphaFoldDB" id="A0A3B5KC75"/>
<reference evidence="12" key="2">
    <citation type="submission" date="2025-08" db="UniProtKB">
        <authorList>
            <consortium name="Ensembl"/>
        </authorList>
    </citation>
    <scope>IDENTIFICATION</scope>
</reference>
<dbReference type="GO" id="GO:0006955">
    <property type="term" value="P:immune response"/>
    <property type="evidence" value="ECO:0007669"/>
    <property type="project" value="TreeGrafter"/>
</dbReference>
<keyword evidence="3" id="KW-0812">Transmembrane</keyword>
<dbReference type="GO" id="GO:0031295">
    <property type="term" value="P:T cell costimulation"/>
    <property type="evidence" value="ECO:0007669"/>
    <property type="project" value="TreeGrafter"/>
</dbReference>
<evidence type="ECO:0000256" key="4">
    <source>
        <dbReference type="ARBA" id="ARBA00022729"/>
    </source>
</evidence>
<keyword evidence="9" id="KW-0325">Glycoprotein</keyword>
<evidence type="ECO:0000256" key="8">
    <source>
        <dbReference type="ARBA" id="ARBA00023170"/>
    </source>
</evidence>
<evidence type="ECO:0000313" key="13">
    <source>
        <dbReference type="Proteomes" id="UP000005226"/>
    </source>
</evidence>
<evidence type="ECO:0000256" key="1">
    <source>
        <dbReference type="ARBA" id="ARBA00004251"/>
    </source>
</evidence>
<evidence type="ECO:0000256" key="3">
    <source>
        <dbReference type="ARBA" id="ARBA00022692"/>
    </source>
</evidence>
<dbReference type="GO" id="GO:0009897">
    <property type="term" value="C:external side of plasma membrane"/>
    <property type="evidence" value="ECO:0007669"/>
    <property type="project" value="TreeGrafter"/>
</dbReference>
<keyword evidence="2" id="KW-1003">Cell membrane</keyword>
<accession>A0A3B5KC75</accession>